<feature type="signal peptide" evidence="4">
    <location>
        <begin position="1"/>
        <end position="18"/>
    </location>
</feature>
<evidence type="ECO:0000256" key="1">
    <source>
        <dbReference type="ARBA" id="ARBA00022729"/>
    </source>
</evidence>
<reference evidence="6" key="4">
    <citation type="submission" date="2025-09" db="UniProtKB">
        <authorList>
            <consortium name="Ensembl"/>
        </authorList>
    </citation>
    <scope>IDENTIFICATION</scope>
</reference>
<dbReference type="InterPro" id="IPR042235">
    <property type="entry name" value="ZP-C_dom"/>
</dbReference>
<dbReference type="OrthoDB" id="9274484at2759"/>
<keyword evidence="7" id="KW-1185">Reference proteome</keyword>
<keyword evidence="3" id="KW-0472">Membrane</keyword>
<keyword evidence="2" id="KW-1015">Disulfide bond</keyword>
<reference evidence="7" key="2">
    <citation type="journal article" date="2014" name="Nat. Commun.">
        <title>The cavefish genome reveals candidate genes for eye loss.</title>
        <authorList>
            <person name="McGaugh S.E."/>
            <person name="Gross J.B."/>
            <person name="Aken B."/>
            <person name="Blin M."/>
            <person name="Borowsky R."/>
            <person name="Chalopin D."/>
            <person name="Hinaux H."/>
            <person name="Jeffery W.R."/>
            <person name="Keene A."/>
            <person name="Ma L."/>
            <person name="Minx P."/>
            <person name="Murphy D."/>
            <person name="O'Quin K.E."/>
            <person name="Retaux S."/>
            <person name="Rohner N."/>
            <person name="Searle S.M."/>
            <person name="Stahl B.A."/>
            <person name="Tabin C."/>
            <person name="Volff J.N."/>
            <person name="Yoshizawa M."/>
            <person name="Warren W.C."/>
        </authorList>
    </citation>
    <scope>NUCLEOTIDE SEQUENCE [LARGE SCALE GENOMIC DNA]</scope>
    <source>
        <strain evidence="7">female</strain>
    </source>
</reference>
<proteinExistence type="predicted"/>
<evidence type="ECO:0000313" key="6">
    <source>
        <dbReference type="Ensembl" id="ENSAMXP00000035562.1"/>
    </source>
</evidence>
<evidence type="ECO:0000256" key="2">
    <source>
        <dbReference type="ARBA" id="ARBA00023157"/>
    </source>
</evidence>
<reference evidence="7" key="1">
    <citation type="submission" date="2013-03" db="EMBL/GenBank/DDBJ databases">
        <authorList>
            <person name="Jeffery W."/>
            <person name="Warren W."/>
            <person name="Wilson R.K."/>
        </authorList>
    </citation>
    <scope>NUCLEOTIDE SEQUENCE</scope>
    <source>
        <strain evidence="7">female</strain>
    </source>
</reference>
<dbReference type="PANTHER" id="PTHR14002">
    <property type="entry name" value="ENDOGLIN/TGF-BETA RECEPTOR TYPE III"/>
    <property type="match status" value="1"/>
</dbReference>
<feature type="domain" description="ZP" evidence="5">
    <location>
        <begin position="40"/>
        <end position="320"/>
    </location>
</feature>
<dbReference type="InParanoid" id="A0A3B1IZR7"/>
<evidence type="ECO:0000256" key="4">
    <source>
        <dbReference type="SAM" id="SignalP"/>
    </source>
</evidence>
<sequence length="401" mass="44348">MQRTLLIYLISLIGSCVAQTGYTVCSLHSTFRPAANFTVTCGDDYIYLSILLCPIYYRGYNESFMTLNGKYNVPTCQGMADFSGSSPVLNFSFSISQESVSLCGSSLEITDEVDVGQSPRFSRVQFLNISGSVVPQSPGTSPITFPQDMTYQFSCRYPLQSVVNVTEVSMSEPSLNIKEDRGSFVSTLSMNLFTNQQYTQPLQIPDGGLQLKTRIYVQVKATDLTNRLNVLLDRCYATTTPHPLNSTFYDLFVGCHNDEQTMVDLNGVSQEARFSFEVFRFLEHQNISISTFYLHCVTRLCENSTCSSMLPNCEAKVKREVQASQDSNKVKTVSSGPIRTNVNNGEALESSNQFDSYPSESSSAGTVATAAILTCLLSICTSGLVVFILVYKKYNVFSIIS</sequence>
<feature type="chain" id="PRO_5017281107" evidence="4">
    <location>
        <begin position="19"/>
        <end position="401"/>
    </location>
</feature>
<keyword evidence="1 4" id="KW-0732">Signal</keyword>
<protein>
    <submittedName>
        <fullName evidence="6">Zona pellucida-like domain-containing protein 1</fullName>
    </submittedName>
</protein>
<evidence type="ECO:0000256" key="3">
    <source>
        <dbReference type="SAM" id="Phobius"/>
    </source>
</evidence>
<dbReference type="GeneTree" id="ENSGT00940000164443"/>
<reference evidence="6" key="3">
    <citation type="submission" date="2025-08" db="UniProtKB">
        <authorList>
            <consortium name="Ensembl"/>
        </authorList>
    </citation>
    <scope>IDENTIFICATION</scope>
</reference>
<dbReference type="PROSITE" id="PS51034">
    <property type="entry name" value="ZP_2"/>
    <property type="match status" value="1"/>
</dbReference>
<evidence type="ECO:0000259" key="5">
    <source>
        <dbReference type="PROSITE" id="PS51034"/>
    </source>
</evidence>
<dbReference type="Gene3D" id="2.60.40.4100">
    <property type="entry name" value="Zona pellucida, ZP-C domain"/>
    <property type="match status" value="1"/>
</dbReference>
<dbReference type="SMART" id="SM00241">
    <property type="entry name" value="ZP"/>
    <property type="match status" value="1"/>
</dbReference>
<evidence type="ECO:0000313" key="7">
    <source>
        <dbReference type="Proteomes" id="UP000018467"/>
    </source>
</evidence>
<dbReference type="Pfam" id="PF00100">
    <property type="entry name" value="Zona_pellucida"/>
    <property type="match status" value="1"/>
</dbReference>
<dbReference type="Proteomes" id="UP000018467">
    <property type="component" value="Unassembled WGS sequence"/>
</dbReference>
<dbReference type="Bgee" id="ENSAMXG00000043160">
    <property type="expression patterns" value="Expressed in testis and 7 other cell types or tissues"/>
</dbReference>
<accession>A0A3B1IZR7</accession>
<dbReference type="InterPro" id="IPR055355">
    <property type="entry name" value="ZP-C"/>
</dbReference>
<organism evidence="6 7">
    <name type="scientific">Astyanax mexicanus</name>
    <name type="common">Blind cave fish</name>
    <name type="synonym">Astyanax fasciatus mexicanus</name>
    <dbReference type="NCBI Taxonomy" id="7994"/>
    <lineage>
        <taxon>Eukaryota</taxon>
        <taxon>Metazoa</taxon>
        <taxon>Chordata</taxon>
        <taxon>Craniata</taxon>
        <taxon>Vertebrata</taxon>
        <taxon>Euteleostomi</taxon>
        <taxon>Actinopterygii</taxon>
        <taxon>Neopterygii</taxon>
        <taxon>Teleostei</taxon>
        <taxon>Ostariophysi</taxon>
        <taxon>Characiformes</taxon>
        <taxon>Characoidei</taxon>
        <taxon>Acestrorhamphidae</taxon>
        <taxon>Acestrorhamphinae</taxon>
        <taxon>Astyanax</taxon>
    </lineage>
</organism>
<dbReference type="Ensembl" id="ENSAMXT00000033457.1">
    <property type="protein sequence ID" value="ENSAMXP00000035562.1"/>
    <property type="gene ID" value="ENSAMXG00000043160.1"/>
</dbReference>
<feature type="transmembrane region" description="Helical" evidence="3">
    <location>
        <begin position="367"/>
        <end position="391"/>
    </location>
</feature>
<name>A0A3B1IZR7_ASTMX</name>
<keyword evidence="3" id="KW-1133">Transmembrane helix</keyword>
<dbReference type="InterPro" id="IPR001507">
    <property type="entry name" value="ZP_dom"/>
</dbReference>
<keyword evidence="3" id="KW-0812">Transmembrane</keyword>
<dbReference type="AlphaFoldDB" id="A0A3B1IZR7"/>
<dbReference type="PROSITE" id="PS51257">
    <property type="entry name" value="PROKAR_LIPOPROTEIN"/>
    <property type="match status" value="1"/>
</dbReference>
<dbReference type="PANTHER" id="PTHR14002:SF10">
    <property type="entry name" value="ZONA PELLUCIDA-LIKE DOMAIN-CONTAINING PROTEIN 1-RELATED"/>
    <property type="match status" value="1"/>
</dbReference>